<feature type="domain" description="Oligogalacturonate lyase" evidence="1">
    <location>
        <begin position="9"/>
        <end position="306"/>
    </location>
</feature>
<dbReference type="GO" id="GO:0016829">
    <property type="term" value="F:lyase activity"/>
    <property type="evidence" value="ECO:0007669"/>
    <property type="project" value="UniProtKB-KW"/>
</dbReference>
<dbReference type="Proteomes" id="UP001165962">
    <property type="component" value="Unassembled WGS sequence"/>
</dbReference>
<dbReference type="Pfam" id="PF14583">
    <property type="entry name" value="Pectate_lyase22"/>
    <property type="match status" value="1"/>
</dbReference>
<sequence length="390" mass="44936">MQGTIYSSEHREYRDKISGRRILQLTDYFAHSNHLYFTNQTFYKGDVIFKAQRGNASNLFRFHMDTMNIEQLTDLPQPAYNDRYFDRLLLSYVHEGNEEVYMFYLGQVLALNLKTLQQRVLFDTPAGFYLSSGSPSSDGRYVVVSITENKVHREFEGGFYETWAAFPETRLIRIDLETGKAETLYSENYWIKHVNMSPTVPNLLTFCHEGPWHHVDHRVWMLDTNTGQATKLVLDQSPLKTVGHEYWFVDGIHLGYHGKKTEPNGDVHGYYGSIKYDNSEQLELDFPFHSQHFHSNDLNLIVGDGERMVNPHVLLWKRTEAGFDQPRVLAYHGGMGINAATHVHPRFTADASQVLFTSDRGGYANLYLVEVGNVDELPRLEDVQAASQPR</sequence>
<dbReference type="SUPFAM" id="SSF82171">
    <property type="entry name" value="DPP6 N-terminal domain-like"/>
    <property type="match status" value="1"/>
</dbReference>
<proteinExistence type="predicted"/>
<keyword evidence="3" id="KW-1185">Reference proteome</keyword>
<evidence type="ECO:0000313" key="2">
    <source>
        <dbReference type="EMBL" id="NHN31770.1"/>
    </source>
</evidence>
<dbReference type="Gene3D" id="2.130.10.10">
    <property type="entry name" value="YVTN repeat-like/Quinoprotein amine dehydrogenase"/>
    <property type="match status" value="1"/>
</dbReference>
<keyword evidence="2" id="KW-0456">Lyase</keyword>
<accession>A0ABX0JDJ7</accession>
<organism evidence="2 3">
    <name type="scientific">Paenibacillus agricola</name>
    <dbReference type="NCBI Taxonomy" id="2716264"/>
    <lineage>
        <taxon>Bacteria</taxon>
        <taxon>Bacillati</taxon>
        <taxon>Bacillota</taxon>
        <taxon>Bacilli</taxon>
        <taxon>Bacillales</taxon>
        <taxon>Paenibacillaceae</taxon>
        <taxon>Paenibacillus</taxon>
    </lineage>
</organism>
<gene>
    <name evidence="2" type="ORF">G9U52_18200</name>
</gene>
<dbReference type="EMBL" id="JAAOIW010000006">
    <property type="protein sequence ID" value="NHN31770.1"/>
    <property type="molecule type" value="Genomic_DNA"/>
</dbReference>
<evidence type="ECO:0000259" key="1">
    <source>
        <dbReference type="Pfam" id="PF14583"/>
    </source>
</evidence>
<protein>
    <submittedName>
        <fullName evidence="2">Oligogalacturonide lyase</fullName>
    </submittedName>
</protein>
<dbReference type="InterPro" id="IPR027946">
    <property type="entry name" value="Ogl_dom"/>
</dbReference>
<dbReference type="RefSeq" id="WP_166152060.1">
    <property type="nucleotide sequence ID" value="NZ_JAAOIW010000006.1"/>
</dbReference>
<dbReference type="InterPro" id="IPR015943">
    <property type="entry name" value="WD40/YVTN_repeat-like_dom_sf"/>
</dbReference>
<comment type="caution">
    <text evidence="2">The sequence shown here is derived from an EMBL/GenBank/DDBJ whole genome shotgun (WGS) entry which is preliminary data.</text>
</comment>
<evidence type="ECO:0000313" key="3">
    <source>
        <dbReference type="Proteomes" id="UP001165962"/>
    </source>
</evidence>
<name>A0ABX0JDJ7_9BACL</name>
<reference evidence="2" key="1">
    <citation type="submission" date="2020-03" db="EMBL/GenBank/DDBJ databases">
        <title>Draft sequencing of Paenibacilllus sp. S3N08.</title>
        <authorList>
            <person name="Kim D.-U."/>
        </authorList>
    </citation>
    <scope>NUCLEOTIDE SEQUENCE</scope>
    <source>
        <strain evidence="2">S3N08</strain>
    </source>
</reference>